<dbReference type="VEuPathDB" id="VectorBase:AATE005658"/>
<protein>
    <submittedName>
        <fullName evidence="1">Uncharacterized protein</fullName>
    </submittedName>
</protein>
<sequence length="79" mass="9083">MNRKKMRTLWNPAVLLAIGIALVYLVSIADVAQGQKLKCEQLEDRCIPLRHCPLYFNRVKAGEFLTNMDFRNQVVGLFC</sequence>
<dbReference type="EnsemblMetazoa" id="AATE005658-RA">
    <property type="protein sequence ID" value="AATE005658-PA.1"/>
    <property type="gene ID" value="AATE005658"/>
</dbReference>
<name>A0A182IUC8_ANOAO</name>
<dbReference type="AlphaFoldDB" id="A0A182IUC8"/>
<evidence type="ECO:0000313" key="1">
    <source>
        <dbReference type="EnsemblMetazoa" id="AATE005658-PA.1"/>
    </source>
</evidence>
<organism evidence="1">
    <name type="scientific">Anopheles atroparvus</name>
    <name type="common">European mosquito</name>
    <dbReference type="NCBI Taxonomy" id="41427"/>
    <lineage>
        <taxon>Eukaryota</taxon>
        <taxon>Metazoa</taxon>
        <taxon>Ecdysozoa</taxon>
        <taxon>Arthropoda</taxon>
        <taxon>Hexapoda</taxon>
        <taxon>Insecta</taxon>
        <taxon>Pterygota</taxon>
        <taxon>Neoptera</taxon>
        <taxon>Endopterygota</taxon>
        <taxon>Diptera</taxon>
        <taxon>Nematocera</taxon>
        <taxon>Culicoidea</taxon>
        <taxon>Culicidae</taxon>
        <taxon>Anophelinae</taxon>
        <taxon>Anopheles</taxon>
    </lineage>
</organism>
<proteinExistence type="predicted"/>
<reference evidence="1" key="1">
    <citation type="submission" date="2022-08" db="UniProtKB">
        <authorList>
            <consortium name="EnsemblMetazoa"/>
        </authorList>
    </citation>
    <scope>IDENTIFICATION</scope>
    <source>
        <strain evidence="1">EBRO</strain>
    </source>
</reference>
<accession>A0A182IUC8</accession>